<sequence length="102" mass="11834">MKRESLSYILSFFVVIIVFAFAITYTGKEDTLENFHQVEIEEGESLWSIAEKYEEHASIPKQEFVKWIQDKNNLATSVIKPGEVVFVPIDKKQFFNNLASDE</sequence>
<evidence type="ECO:0000313" key="4">
    <source>
        <dbReference type="Proteomes" id="UP001589854"/>
    </source>
</evidence>
<keyword evidence="1" id="KW-1133">Transmembrane helix</keyword>
<evidence type="ECO:0000259" key="2">
    <source>
        <dbReference type="PROSITE" id="PS51782"/>
    </source>
</evidence>
<keyword evidence="1" id="KW-0472">Membrane</keyword>
<proteinExistence type="predicted"/>
<dbReference type="EMBL" id="JBHLVO010000004">
    <property type="protein sequence ID" value="MFC0271438.1"/>
    <property type="molecule type" value="Genomic_DNA"/>
</dbReference>
<dbReference type="Proteomes" id="UP001589854">
    <property type="component" value="Unassembled WGS sequence"/>
</dbReference>
<feature type="domain" description="LysM" evidence="2">
    <location>
        <begin position="36"/>
        <end position="87"/>
    </location>
</feature>
<keyword evidence="1" id="KW-0812">Transmembrane</keyword>
<evidence type="ECO:0000313" key="3">
    <source>
        <dbReference type="EMBL" id="MFC0271438.1"/>
    </source>
</evidence>
<feature type="transmembrane region" description="Helical" evidence="1">
    <location>
        <begin position="6"/>
        <end position="25"/>
    </location>
</feature>
<accession>A0ABV6GD98</accession>
<evidence type="ECO:0000256" key="1">
    <source>
        <dbReference type="SAM" id="Phobius"/>
    </source>
</evidence>
<comment type="caution">
    <text evidence="3">The sequence shown here is derived from an EMBL/GenBank/DDBJ whole genome shotgun (WGS) entry which is preliminary data.</text>
</comment>
<protein>
    <submittedName>
        <fullName evidence="3">LysM peptidoglycan-binding domain-containing protein</fullName>
    </submittedName>
</protein>
<dbReference type="InterPro" id="IPR036779">
    <property type="entry name" value="LysM_dom_sf"/>
</dbReference>
<dbReference type="Gene3D" id="3.10.350.10">
    <property type="entry name" value="LysM domain"/>
    <property type="match status" value="1"/>
</dbReference>
<gene>
    <name evidence="3" type="ORF">ACFFIX_08220</name>
</gene>
<dbReference type="RefSeq" id="WP_378932383.1">
    <property type="nucleotide sequence ID" value="NZ_JBHLVO010000004.1"/>
</dbReference>
<organism evidence="3 4">
    <name type="scientific">Metabacillus herbersteinensis</name>
    <dbReference type="NCBI Taxonomy" id="283816"/>
    <lineage>
        <taxon>Bacteria</taxon>
        <taxon>Bacillati</taxon>
        <taxon>Bacillota</taxon>
        <taxon>Bacilli</taxon>
        <taxon>Bacillales</taxon>
        <taxon>Bacillaceae</taxon>
        <taxon>Metabacillus</taxon>
    </lineage>
</organism>
<dbReference type="SUPFAM" id="SSF54106">
    <property type="entry name" value="LysM domain"/>
    <property type="match status" value="1"/>
</dbReference>
<reference evidence="3 4" key="1">
    <citation type="submission" date="2024-09" db="EMBL/GenBank/DDBJ databases">
        <authorList>
            <person name="Sun Q."/>
            <person name="Mori K."/>
        </authorList>
    </citation>
    <scope>NUCLEOTIDE SEQUENCE [LARGE SCALE GENOMIC DNA]</scope>
    <source>
        <strain evidence="3 4">CCM 7228</strain>
    </source>
</reference>
<name>A0ABV6GD98_9BACI</name>
<dbReference type="PROSITE" id="PS51782">
    <property type="entry name" value="LYSM"/>
    <property type="match status" value="1"/>
</dbReference>
<dbReference type="CDD" id="cd00118">
    <property type="entry name" value="LysM"/>
    <property type="match status" value="1"/>
</dbReference>
<dbReference type="InterPro" id="IPR018392">
    <property type="entry name" value="LysM"/>
</dbReference>
<dbReference type="Pfam" id="PF01476">
    <property type="entry name" value="LysM"/>
    <property type="match status" value="1"/>
</dbReference>
<keyword evidence="4" id="KW-1185">Reference proteome</keyword>